<proteinExistence type="predicted"/>
<sequence>MTASSSPAASRRLLGSPALPRILPFATLMLLIGVEELCRSLVTRGIIAIPGQWFLYFYLLRIAAAGAVLAICLGRCDEFRIRDLTRPRQSIASIFIGVVTFALWIVMDWRLPFQSPPTGFNPLLIDDPALRNVVILGRIFGATAVIPLIEELFWRSFLLRYLIDADFTAIPPGKLTAPAFIVATVLFGLEHHLIFAGMMAGAVYTLLFRFTGSIAQCVLAHAVTNLALGVYVLLRQAWHFW</sequence>
<feature type="transmembrane region" description="Helical" evidence="1">
    <location>
        <begin position="94"/>
        <end position="113"/>
    </location>
</feature>
<keyword evidence="3" id="KW-0645">Protease</keyword>
<organism evidence="3 4">
    <name type="scientific">Geotalea uraniireducens</name>
    <dbReference type="NCBI Taxonomy" id="351604"/>
    <lineage>
        <taxon>Bacteria</taxon>
        <taxon>Pseudomonadati</taxon>
        <taxon>Thermodesulfobacteriota</taxon>
        <taxon>Desulfuromonadia</taxon>
        <taxon>Geobacterales</taxon>
        <taxon>Geobacteraceae</taxon>
        <taxon>Geotalea</taxon>
    </lineage>
</organism>
<evidence type="ECO:0000313" key="3">
    <source>
        <dbReference type="EMBL" id="BDV43021.1"/>
    </source>
</evidence>
<keyword evidence="1" id="KW-0472">Membrane</keyword>
<dbReference type="EMBL" id="AP027151">
    <property type="protein sequence ID" value="BDV43021.1"/>
    <property type="molecule type" value="Genomic_DNA"/>
</dbReference>
<evidence type="ECO:0000259" key="2">
    <source>
        <dbReference type="Pfam" id="PF02517"/>
    </source>
</evidence>
<dbReference type="Pfam" id="PF02517">
    <property type="entry name" value="Rce1-like"/>
    <property type="match status" value="1"/>
</dbReference>
<dbReference type="GO" id="GO:0006508">
    <property type="term" value="P:proteolysis"/>
    <property type="evidence" value="ECO:0007669"/>
    <property type="project" value="UniProtKB-KW"/>
</dbReference>
<feature type="transmembrane region" description="Helical" evidence="1">
    <location>
        <begin position="213"/>
        <end position="234"/>
    </location>
</feature>
<feature type="transmembrane region" description="Helical" evidence="1">
    <location>
        <begin position="175"/>
        <end position="207"/>
    </location>
</feature>
<dbReference type="Proteomes" id="UP001317705">
    <property type="component" value="Chromosome"/>
</dbReference>
<evidence type="ECO:0000256" key="1">
    <source>
        <dbReference type="SAM" id="Phobius"/>
    </source>
</evidence>
<dbReference type="NCBIfam" id="TIGR03008">
    <property type="entry name" value="pepcterm_CAAX"/>
    <property type="match status" value="1"/>
</dbReference>
<name>A0ABN6VRS9_9BACT</name>
<keyword evidence="4" id="KW-1185">Reference proteome</keyword>
<keyword evidence="1" id="KW-0812">Transmembrane</keyword>
<feature type="transmembrane region" description="Helical" evidence="1">
    <location>
        <begin position="12"/>
        <end position="33"/>
    </location>
</feature>
<feature type="transmembrane region" description="Helical" evidence="1">
    <location>
        <begin position="53"/>
        <end position="73"/>
    </location>
</feature>
<dbReference type="RefSeq" id="WP_281999135.1">
    <property type="nucleotide sequence ID" value="NZ_AP027151.1"/>
</dbReference>
<reference evidence="3 4" key="1">
    <citation type="submission" date="2022-12" db="EMBL/GenBank/DDBJ databases">
        <title>Polyphasic characterization of Geotalea uranireducens NIT-SL11 newly isolated from a complex of sewage sludge and microbially reduced graphene oxide.</title>
        <authorList>
            <person name="Xie L."/>
            <person name="Yoshida N."/>
            <person name="Meng L."/>
        </authorList>
    </citation>
    <scope>NUCLEOTIDE SEQUENCE [LARGE SCALE GENOMIC DNA]</scope>
    <source>
        <strain evidence="3 4">NIT-SL11</strain>
    </source>
</reference>
<keyword evidence="3" id="KW-0378">Hydrolase</keyword>
<feature type="transmembrane region" description="Helical" evidence="1">
    <location>
        <begin position="133"/>
        <end position="154"/>
    </location>
</feature>
<dbReference type="GO" id="GO:0008233">
    <property type="term" value="F:peptidase activity"/>
    <property type="evidence" value="ECO:0007669"/>
    <property type="project" value="UniProtKB-KW"/>
</dbReference>
<protein>
    <submittedName>
        <fullName evidence="3">CAAX prenyl protease-related protein</fullName>
    </submittedName>
</protein>
<evidence type="ECO:0000313" key="4">
    <source>
        <dbReference type="Proteomes" id="UP001317705"/>
    </source>
</evidence>
<feature type="domain" description="CAAX prenyl protease 2/Lysostaphin resistance protein A-like" evidence="2">
    <location>
        <begin position="137"/>
        <end position="226"/>
    </location>
</feature>
<dbReference type="InterPro" id="IPR014346">
    <property type="entry name" value="Prenyl_protease-related"/>
</dbReference>
<keyword evidence="1" id="KW-1133">Transmembrane helix</keyword>
<gene>
    <name evidence="3" type="ORF">GURASL_19440</name>
</gene>
<dbReference type="InterPro" id="IPR003675">
    <property type="entry name" value="Rce1/LyrA-like_dom"/>
</dbReference>
<accession>A0ABN6VRS9</accession>